<keyword evidence="2" id="KW-1185">Reference proteome</keyword>
<comment type="caution">
    <text evidence="1">The sequence shown here is derived from an EMBL/GenBank/DDBJ whole genome shotgun (WGS) entry which is preliminary data.</text>
</comment>
<dbReference type="SUPFAM" id="SSF48403">
    <property type="entry name" value="Ankyrin repeat"/>
    <property type="match status" value="1"/>
</dbReference>
<proteinExistence type="predicted"/>
<evidence type="ECO:0000313" key="1">
    <source>
        <dbReference type="EMBL" id="KAJ5556649.1"/>
    </source>
</evidence>
<reference evidence="1 2" key="1">
    <citation type="journal article" date="2023" name="IMA Fungus">
        <title>Comparative genomic study of the Penicillium genus elucidates a diverse pangenome and 15 lateral gene transfer events.</title>
        <authorList>
            <person name="Petersen C."/>
            <person name="Sorensen T."/>
            <person name="Nielsen M.R."/>
            <person name="Sondergaard T.E."/>
            <person name="Sorensen J.L."/>
            <person name="Fitzpatrick D.A."/>
            <person name="Frisvad J.C."/>
            <person name="Nielsen K.L."/>
        </authorList>
    </citation>
    <scope>NUCLEOTIDE SEQUENCE [LARGE SCALE GENOMIC DNA]</scope>
    <source>
        <strain evidence="1 2">IBT 35679</strain>
    </source>
</reference>
<dbReference type="EMBL" id="JAQIZZ010000001">
    <property type="protein sequence ID" value="KAJ5556649.1"/>
    <property type="molecule type" value="Genomic_DNA"/>
</dbReference>
<dbReference type="AlphaFoldDB" id="A0AAD6D6F9"/>
<dbReference type="Proteomes" id="UP001220324">
    <property type="component" value="Unassembled WGS sequence"/>
</dbReference>
<accession>A0AAD6D6F9</accession>
<gene>
    <name evidence="1" type="ORF">N7494_000564</name>
</gene>
<organism evidence="1 2">
    <name type="scientific">Penicillium frequentans</name>
    <dbReference type="NCBI Taxonomy" id="3151616"/>
    <lineage>
        <taxon>Eukaryota</taxon>
        <taxon>Fungi</taxon>
        <taxon>Dikarya</taxon>
        <taxon>Ascomycota</taxon>
        <taxon>Pezizomycotina</taxon>
        <taxon>Eurotiomycetes</taxon>
        <taxon>Eurotiomycetidae</taxon>
        <taxon>Eurotiales</taxon>
        <taxon>Aspergillaceae</taxon>
        <taxon>Penicillium</taxon>
    </lineage>
</organism>
<dbReference type="InterPro" id="IPR036770">
    <property type="entry name" value="Ankyrin_rpt-contain_sf"/>
</dbReference>
<name>A0AAD6D6F9_9EURO</name>
<dbReference type="Gene3D" id="1.25.40.20">
    <property type="entry name" value="Ankyrin repeat-containing domain"/>
    <property type="match status" value="1"/>
</dbReference>
<evidence type="ECO:0000313" key="2">
    <source>
        <dbReference type="Proteomes" id="UP001220324"/>
    </source>
</evidence>
<sequence length="122" mass="13341">MHLGRDNISERFPEDSRVDVTIKGCVVNSRWRTTGLYITSFRNNPRMVSCILASTGATQVEPNILEDGRHSPLGAAAYRGIHELVALLLKADGIRVNAADEGEDDPFGSQSRLAQLRSLSCS</sequence>
<protein>
    <submittedName>
        <fullName evidence="1">Uncharacterized protein</fullName>
    </submittedName>
</protein>